<sequence length="259" mass="29265">MGPFRGTGFQLQLAKRHSMPAPVPADRLPPARAEFLLVFAHVEAALHSNQLQEDCDPTVRKAKVVSYEAALRSRLERWELLPKPLAEQYSARIERLSNVLTARQFPEYPQDNVKTNDFNDGDIQQDPEEARARYASKDRRIAIQPQNVQCLPRTEGTNLKTKPILARGEARSNLETEMVDLAENMKGAANAFLQTLKKDNDRLEDMQSAQQRSLDNVSAHTESGKRLLRSGQMSFLCTMILVAISVVLFVMMIPFIIFT</sequence>
<dbReference type="Proteomes" id="UP001642484">
    <property type="component" value="Unassembled WGS sequence"/>
</dbReference>
<keyword evidence="2" id="KW-0472">Membrane</keyword>
<reference evidence="3 4" key="1">
    <citation type="submission" date="2024-02" db="EMBL/GenBank/DDBJ databases">
        <authorList>
            <person name="Chen Y."/>
            <person name="Shah S."/>
            <person name="Dougan E. K."/>
            <person name="Thang M."/>
            <person name="Chan C."/>
        </authorList>
    </citation>
    <scope>NUCLEOTIDE SEQUENCE [LARGE SCALE GENOMIC DNA]</scope>
</reference>
<dbReference type="EMBL" id="CAXAMN010028939">
    <property type="protein sequence ID" value="CAK9118212.1"/>
    <property type="molecule type" value="Genomic_DNA"/>
</dbReference>
<name>A0ABP0T0J7_9DINO</name>
<gene>
    <name evidence="3" type="ORF">CCMP2556_LOCUS55361</name>
</gene>
<evidence type="ECO:0000256" key="2">
    <source>
        <dbReference type="SAM" id="Phobius"/>
    </source>
</evidence>
<keyword evidence="4" id="KW-1185">Reference proteome</keyword>
<proteinExistence type="predicted"/>
<comment type="caution">
    <text evidence="3">The sequence shown here is derived from an EMBL/GenBank/DDBJ whole genome shotgun (WGS) entry which is preliminary data.</text>
</comment>
<keyword evidence="1" id="KW-0175">Coiled coil</keyword>
<organism evidence="3 4">
    <name type="scientific">Durusdinium trenchii</name>
    <dbReference type="NCBI Taxonomy" id="1381693"/>
    <lineage>
        <taxon>Eukaryota</taxon>
        <taxon>Sar</taxon>
        <taxon>Alveolata</taxon>
        <taxon>Dinophyceae</taxon>
        <taxon>Suessiales</taxon>
        <taxon>Symbiodiniaceae</taxon>
        <taxon>Durusdinium</taxon>
    </lineage>
</organism>
<keyword evidence="2" id="KW-0812">Transmembrane</keyword>
<evidence type="ECO:0000313" key="4">
    <source>
        <dbReference type="Proteomes" id="UP001642484"/>
    </source>
</evidence>
<feature type="coiled-coil region" evidence="1">
    <location>
        <begin position="171"/>
        <end position="213"/>
    </location>
</feature>
<feature type="transmembrane region" description="Helical" evidence="2">
    <location>
        <begin position="235"/>
        <end position="258"/>
    </location>
</feature>
<evidence type="ECO:0000313" key="3">
    <source>
        <dbReference type="EMBL" id="CAK9118212.1"/>
    </source>
</evidence>
<protein>
    <recommendedName>
        <fullName evidence="5">Vesicle transport protein USE1</fullName>
    </recommendedName>
</protein>
<evidence type="ECO:0008006" key="5">
    <source>
        <dbReference type="Google" id="ProtNLM"/>
    </source>
</evidence>
<keyword evidence="2" id="KW-1133">Transmembrane helix</keyword>
<accession>A0ABP0T0J7</accession>
<evidence type="ECO:0000256" key="1">
    <source>
        <dbReference type="SAM" id="Coils"/>
    </source>
</evidence>